<evidence type="ECO:0000313" key="2">
    <source>
        <dbReference type="EMBL" id="VBB18813.1"/>
    </source>
</evidence>
<feature type="compositionally biased region" description="Low complexity" evidence="1">
    <location>
        <begin position="21"/>
        <end position="37"/>
    </location>
</feature>
<feature type="compositionally biased region" description="Polar residues" evidence="1">
    <location>
        <begin position="1"/>
        <end position="20"/>
    </location>
</feature>
<feature type="region of interest" description="Disordered" evidence="1">
    <location>
        <begin position="198"/>
        <end position="222"/>
    </location>
</feature>
<reference evidence="2 3" key="1">
    <citation type="submission" date="2018-10" db="EMBL/GenBank/DDBJ databases">
        <authorList>
            <consortium name="IHU Genomes"/>
        </authorList>
    </citation>
    <scope>NUCLEOTIDE SEQUENCE [LARGE SCALE GENOMIC DNA]</scope>
    <source>
        <strain evidence="2 3">A1</strain>
    </source>
</reference>
<dbReference type="Proteomes" id="UP000594342">
    <property type="component" value="Unassembled WGS sequence"/>
</dbReference>
<proteinExistence type="predicted"/>
<feature type="compositionally biased region" description="Polar residues" evidence="1">
    <location>
        <begin position="206"/>
        <end position="222"/>
    </location>
</feature>
<organism evidence="2 3">
    <name type="scientific">Yasminevirus sp. GU-2018</name>
    <dbReference type="NCBI Taxonomy" id="2420051"/>
    <lineage>
        <taxon>Viruses</taxon>
        <taxon>Varidnaviria</taxon>
        <taxon>Bamfordvirae</taxon>
        <taxon>Nucleocytoviricota</taxon>
        <taxon>Megaviricetes</taxon>
        <taxon>Imitervirales</taxon>
        <taxon>Mimiviridae</taxon>
        <taxon>Klosneuvirinae</taxon>
        <taxon>Yasminevirus</taxon>
        <taxon>Yasminevirus saudimassiliense</taxon>
    </lineage>
</organism>
<accession>A0A5K0UB79</accession>
<evidence type="ECO:0000256" key="1">
    <source>
        <dbReference type="SAM" id="MobiDB-lite"/>
    </source>
</evidence>
<dbReference type="EMBL" id="UPSH01000001">
    <property type="protein sequence ID" value="VBB18813.1"/>
    <property type="molecule type" value="Genomic_DNA"/>
</dbReference>
<name>A0A5K0UB79_9VIRU</name>
<gene>
    <name evidence="2" type="ORF">YASMINEVIRUS_1345</name>
</gene>
<feature type="region of interest" description="Disordered" evidence="1">
    <location>
        <begin position="1"/>
        <end position="64"/>
    </location>
</feature>
<comment type="caution">
    <text evidence="2">The sequence shown here is derived from an EMBL/GenBank/DDBJ whole genome shotgun (WGS) entry which is preliminary data.</text>
</comment>
<sequence>MGQSLSSETAVNADNVINTDNANSQPSTQPSSQSTATGINGAVDQEAIQGRTADSATDKTTSEQTETITITVQDVDVAPTTSVSVADDATKQDPANLLEGARRRMVISDKSKAFLAQELLKVQVENRESEILKARSSAFITKAVFTAQESNISDLALENKMLRESVDKYKNLYFNLCKSLDNLRKIVESHNSAICDPDCGEESEPHQNTEPPTGTSERTNSC</sequence>
<keyword evidence="3" id="KW-1185">Reference proteome</keyword>
<protein>
    <submittedName>
        <fullName evidence="2">Uncharacterized protein</fullName>
    </submittedName>
</protein>
<evidence type="ECO:0000313" key="3">
    <source>
        <dbReference type="Proteomes" id="UP000594342"/>
    </source>
</evidence>